<evidence type="ECO:0000313" key="3">
    <source>
        <dbReference type="EMBL" id="EET90510.1"/>
    </source>
</evidence>
<dbReference type="InterPro" id="IPR036291">
    <property type="entry name" value="NAD(P)-bd_dom_sf"/>
</dbReference>
<dbReference type="PANTHER" id="PTHR43000">
    <property type="entry name" value="DTDP-D-GLUCOSE 4,6-DEHYDRATASE-RELATED"/>
    <property type="match status" value="1"/>
</dbReference>
<dbReference type="Gene3D" id="3.90.25.10">
    <property type="entry name" value="UDP-galactose 4-epimerase, domain 1"/>
    <property type="match status" value="1"/>
</dbReference>
<evidence type="ECO:0000256" key="1">
    <source>
        <dbReference type="ARBA" id="ARBA00007637"/>
    </source>
</evidence>
<reference evidence="3 4" key="2">
    <citation type="journal article" date="2010" name="Proc. Natl. Acad. Sci. U.S.A.">
        <title>Enigmatic, ultrasmall, uncultivated Archaea.</title>
        <authorList>
            <person name="Baker B.J."/>
            <person name="Comolli L.R."/>
            <person name="Dick G.J."/>
            <person name="Hauser L.J."/>
            <person name="Hyatt D."/>
            <person name="Dill B.D."/>
            <person name="Land M.L."/>
            <person name="Verberkmoes N.C."/>
            <person name="Hettich R.L."/>
            <person name="Banfield J.F."/>
        </authorList>
    </citation>
    <scope>NUCLEOTIDE SEQUENCE [LARGE SCALE GENOMIC DNA]</scope>
    <source>
        <strain evidence="3">ARMAN-2</strain>
    </source>
</reference>
<sequence>MKAIILGADGYLGWPLSLALAQRGHEVICIDNLATRRCVKEVGSTSGMPIESMENRVASLNKRVRKKARFIKADITKGSTLRDVIRREKPDAVVHFAEQRSAPYSMINEKHAVYTMENNTIGTLKLIYAVKETSPGTHILKMGTMGEFGTPDFDIPESAFVNAKIMGEDKYSKILTPKWAGSWYHWTKVHDTHNMLYANSLWGCTITDVMQGPVYGTRTKEITSSGLNTRFDFDGVWGTVVNKFCAQAVLGMPLIRFGKGGQVRGFISLQDSINALVLLLEKPPGKGEYRHVNQFMELFSTLELEKEVKRAAARVLGKELETMQIEDPRVEKESHYYNPKKEILEKLGFKLAWKLKDNIPEMLRDLEPNKNLLSRYKAVIRPTVKWK</sequence>
<dbReference type="InterPro" id="IPR053578">
    <property type="entry name" value="UDP-sulfoquinovose_synthase"/>
</dbReference>
<dbReference type="EMBL" id="GG697236">
    <property type="protein sequence ID" value="EET90510.1"/>
    <property type="molecule type" value="Genomic_DNA"/>
</dbReference>
<keyword evidence="4" id="KW-1185">Reference proteome</keyword>
<dbReference type="SUPFAM" id="SSF51735">
    <property type="entry name" value="NAD(P)-binding Rossmann-fold domains"/>
    <property type="match status" value="1"/>
</dbReference>
<feature type="domain" description="NAD-dependent epimerase/dehydratase" evidence="2">
    <location>
        <begin position="4"/>
        <end position="293"/>
    </location>
</feature>
<proteinExistence type="inferred from homology"/>
<dbReference type="AlphaFoldDB" id="C7DG40"/>
<evidence type="ECO:0000259" key="2">
    <source>
        <dbReference type="Pfam" id="PF01370"/>
    </source>
</evidence>
<reference evidence="3 4" key="1">
    <citation type="journal article" date="2009" name="Genome Biol.">
        <title>Community-wide analysis of microbial genome sequence signatures.</title>
        <authorList>
            <person name="Dick G.J."/>
            <person name="Andersson A.F."/>
            <person name="Baker B.J."/>
            <person name="Simmons S.L."/>
            <person name="Thomas B.C."/>
            <person name="Yelton A.P."/>
            <person name="Banfield J.F."/>
        </authorList>
    </citation>
    <scope>NUCLEOTIDE SEQUENCE [LARGE SCALE GENOMIC DNA]</scope>
    <source>
        <strain evidence="3">ARMAN-2</strain>
    </source>
</reference>
<dbReference type="InterPro" id="IPR001509">
    <property type="entry name" value="Epimerase_deHydtase"/>
</dbReference>
<dbReference type="Gene3D" id="3.40.50.720">
    <property type="entry name" value="NAD(P)-binding Rossmann-like Domain"/>
    <property type="match status" value="1"/>
</dbReference>
<protein>
    <submittedName>
        <fullName evidence="3">NAD-dependent epimerase/dehydratase</fullName>
    </submittedName>
</protein>
<dbReference type="NCBIfam" id="NF041015">
    <property type="entry name" value="UDPsulfquin_syn"/>
    <property type="match status" value="1"/>
</dbReference>
<comment type="similarity">
    <text evidence="1">Belongs to the NAD(P)-dependent epimerase/dehydratase family.</text>
</comment>
<organism evidence="3 4">
    <name type="scientific">Candidatus Micrarchaeum acidiphilum ARMAN-2</name>
    <dbReference type="NCBI Taxonomy" id="425595"/>
    <lineage>
        <taxon>Archaea</taxon>
        <taxon>Candidatus Micrarchaeota</taxon>
        <taxon>Candidatus Micrarchaeia</taxon>
        <taxon>Candidatus Micrarchaeales</taxon>
        <taxon>Candidatus Micrarchaeaceae</taxon>
        <taxon>Candidatus Micrarchaeum</taxon>
    </lineage>
</organism>
<dbReference type="Proteomes" id="UP000332487">
    <property type="component" value="Unassembled WGS sequence"/>
</dbReference>
<name>C7DG40_MICA2</name>
<evidence type="ECO:0000313" key="4">
    <source>
        <dbReference type="Proteomes" id="UP000332487"/>
    </source>
</evidence>
<dbReference type="Pfam" id="PF01370">
    <property type="entry name" value="Epimerase"/>
    <property type="match status" value="1"/>
</dbReference>
<gene>
    <name evidence="3" type="ORF">UNLARM2_0044</name>
</gene>
<accession>C7DG40</accession>